<reference evidence="1" key="1">
    <citation type="submission" date="2018-02" db="EMBL/GenBank/DDBJ databases">
        <title>Rhizophora mucronata_Transcriptome.</title>
        <authorList>
            <person name="Meera S.P."/>
            <person name="Sreeshan A."/>
            <person name="Augustine A."/>
        </authorList>
    </citation>
    <scope>NUCLEOTIDE SEQUENCE</scope>
    <source>
        <tissue evidence="1">Leaf</tissue>
    </source>
</reference>
<evidence type="ECO:0000313" key="1">
    <source>
        <dbReference type="EMBL" id="MBX65524.1"/>
    </source>
</evidence>
<organism evidence="1">
    <name type="scientific">Rhizophora mucronata</name>
    <name type="common">Asiatic mangrove</name>
    <dbReference type="NCBI Taxonomy" id="61149"/>
    <lineage>
        <taxon>Eukaryota</taxon>
        <taxon>Viridiplantae</taxon>
        <taxon>Streptophyta</taxon>
        <taxon>Embryophyta</taxon>
        <taxon>Tracheophyta</taxon>
        <taxon>Spermatophyta</taxon>
        <taxon>Magnoliopsida</taxon>
        <taxon>eudicotyledons</taxon>
        <taxon>Gunneridae</taxon>
        <taxon>Pentapetalae</taxon>
        <taxon>rosids</taxon>
        <taxon>fabids</taxon>
        <taxon>Malpighiales</taxon>
        <taxon>Rhizophoraceae</taxon>
        <taxon>Rhizophora</taxon>
    </lineage>
</organism>
<dbReference type="AlphaFoldDB" id="A0A2P2QF46"/>
<protein>
    <submittedName>
        <fullName evidence="1">Uncharacterized protein</fullName>
    </submittedName>
</protein>
<name>A0A2P2QF46_RHIMU</name>
<dbReference type="EMBL" id="GGEC01085040">
    <property type="protein sequence ID" value="MBX65524.1"/>
    <property type="molecule type" value="Transcribed_RNA"/>
</dbReference>
<sequence length="41" mass="4944">MLLFYQIWALCCPKRYVAFDTKNKQKHRDVCCLLLKNHSSQ</sequence>
<proteinExistence type="predicted"/>
<accession>A0A2P2QF46</accession>